<dbReference type="GO" id="GO:0051539">
    <property type="term" value="F:4 iron, 4 sulfur cluster binding"/>
    <property type="evidence" value="ECO:0007669"/>
    <property type="project" value="UniProtKB-KW"/>
</dbReference>
<dbReference type="GO" id="GO:0005737">
    <property type="term" value="C:cytoplasm"/>
    <property type="evidence" value="ECO:0007669"/>
    <property type="project" value="TreeGrafter"/>
</dbReference>
<dbReference type="InterPro" id="IPR039661">
    <property type="entry name" value="ELP3"/>
</dbReference>
<dbReference type="AlphaFoldDB" id="A0A6C0J4M2"/>
<keyword evidence="6" id="KW-0949">S-adenosyl-L-methionine</keyword>
<dbReference type="EC" id="2.3.1.311" evidence="11"/>
<proteinExistence type="inferred from homology"/>
<organism evidence="15">
    <name type="scientific">viral metagenome</name>
    <dbReference type="NCBI Taxonomy" id="1070528"/>
    <lineage>
        <taxon>unclassified sequences</taxon>
        <taxon>metagenomes</taxon>
        <taxon>organismal metagenomes</taxon>
    </lineage>
</organism>
<dbReference type="PANTHER" id="PTHR11135">
    <property type="entry name" value="HISTONE ACETYLTRANSFERASE-RELATED"/>
    <property type="match status" value="1"/>
</dbReference>
<keyword evidence="13" id="KW-0812">Transmembrane</keyword>
<accession>A0A6C0J4M2</accession>
<dbReference type="InterPro" id="IPR058240">
    <property type="entry name" value="rSAM_sf"/>
</dbReference>
<keyword evidence="10" id="KW-0411">Iron-sulfur</keyword>
<dbReference type="SUPFAM" id="SSF55729">
    <property type="entry name" value="Acyl-CoA N-acyltransferases (Nat)"/>
    <property type="match status" value="1"/>
</dbReference>
<dbReference type="InterPro" id="IPR016181">
    <property type="entry name" value="Acyl_CoA_acyltransferase"/>
</dbReference>
<dbReference type="SUPFAM" id="SSF102114">
    <property type="entry name" value="Radical SAM enzymes"/>
    <property type="match status" value="1"/>
</dbReference>
<keyword evidence="13" id="KW-0472">Membrane</keyword>
<dbReference type="SMART" id="SM00729">
    <property type="entry name" value="Elp3"/>
    <property type="match status" value="1"/>
</dbReference>
<dbReference type="GO" id="GO:0002926">
    <property type="term" value="P:tRNA wobble base 5-methoxycarbonylmethyl-2-thiouridinylation"/>
    <property type="evidence" value="ECO:0007669"/>
    <property type="project" value="TreeGrafter"/>
</dbReference>
<sequence>MSNILSLEFISELLCKFNLGIIELYKTNNILPSEKIHTMYNNTCISLLKKYGILSIPKKSIVNRCYVEYVNTNLLEPNGLFDTITTNVGSRASSGVLEVTTGLTGLKNSCEYDCHFCPNERKEFGGKHDISRSYLSNEGVFKAGLQEDFDPYRIMLHRLIALETLGHVVDKIEWIIIGGTFHSYPKEYRDNYILEGWRALNTFHYFSQRFRGKYADIIYTWIKNGGLRKTLCNIPEWTKIMEELNIIYPNKCIQNYQHDNESIVCARCVGLSIETRPDQIGQTTLIEARQYGCTRIQLGIQHLNTKILQINNRLHSAKASSNAVKLCVNAGFKVDAHFMLDLPGSTPVQDLSYLEMIFKGNQYQSDYCKLYFCLNLPYTQIRKWYNNDKHLISNPNNNWDMIHEMMTNPKYSYEDLMVLCNRNIDSLVWRPYSETDFNGFHEVSEKAIMMIPPWTRCVRVQRDFCQDRVSKPGSLLMETTQDDETLGYVSSIIRTNENQMILRDLKAKEMKPLEIRGREINNNLITDIMDGNLNLVHNVYRNADGTEHYISIEYNKSTNNPTSMEEIYNSYTLGHVRLRIPDRKLGSMLPDIRGKKVHVIAIIRELHVYGRLKGVSDVKAQQYSGGQGQGIGKLLMYMAEKITLDNNCNYISVISGVGVRMYYSKLGYSLSPINNYMIKDFMTIYPICLPKQFMLSNIININKNINYHVITRVSTNRYKCIVFALFMFILSFSIASYHMT</sequence>
<dbReference type="EMBL" id="MN740328">
    <property type="protein sequence ID" value="QHU00619.1"/>
    <property type="molecule type" value="Genomic_DNA"/>
</dbReference>
<evidence type="ECO:0000256" key="13">
    <source>
        <dbReference type="SAM" id="Phobius"/>
    </source>
</evidence>
<dbReference type="SFLD" id="SFLDG01086">
    <property type="entry name" value="elongater_protein-like"/>
    <property type="match status" value="1"/>
</dbReference>
<evidence type="ECO:0000256" key="7">
    <source>
        <dbReference type="ARBA" id="ARBA00022723"/>
    </source>
</evidence>
<dbReference type="InterPro" id="IPR007197">
    <property type="entry name" value="rSAM"/>
</dbReference>
<evidence type="ECO:0000256" key="3">
    <source>
        <dbReference type="ARBA" id="ARBA00005494"/>
    </source>
</evidence>
<dbReference type="GO" id="GO:0106261">
    <property type="term" value="F:tRNA uridine(34) acetyltransferase activity"/>
    <property type="evidence" value="ECO:0007669"/>
    <property type="project" value="UniProtKB-EC"/>
</dbReference>
<evidence type="ECO:0000256" key="9">
    <source>
        <dbReference type="ARBA" id="ARBA00023004"/>
    </source>
</evidence>
<dbReference type="GO" id="GO:0033588">
    <property type="term" value="C:elongator holoenzyme complex"/>
    <property type="evidence" value="ECO:0007669"/>
    <property type="project" value="TreeGrafter"/>
</dbReference>
<keyword evidence="13" id="KW-1133">Transmembrane helix</keyword>
<reference evidence="15" key="1">
    <citation type="journal article" date="2020" name="Nature">
        <title>Giant virus diversity and host interactions through global metagenomics.</title>
        <authorList>
            <person name="Schulz F."/>
            <person name="Roux S."/>
            <person name="Paez-Espino D."/>
            <person name="Jungbluth S."/>
            <person name="Walsh D.A."/>
            <person name="Denef V.J."/>
            <person name="McMahon K.D."/>
            <person name="Konstantinidis K.T."/>
            <person name="Eloe-Fadrosh E.A."/>
            <person name="Kyrpides N.C."/>
            <person name="Woyke T."/>
        </authorList>
    </citation>
    <scope>NUCLEOTIDE SEQUENCE</scope>
    <source>
        <strain evidence="15">GVMAG-M-3300025860-20</strain>
    </source>
</reference>
<keyword evidence="8" id="KW-0694">RNA-binding</keyword>
<comment type="similarity">
    <text evidence="3">Belongs to the ELP3 family.</text>
</comment>
<dbReference type="GO" id="GO:0046872">
    <property type="term" value="F:metal ion binding"/>
    <property type="evidence" value="ECO:0007669"/>
    <property type="project" value="UniProtKB-KW"/>
</dbReference>
<evidence type="ECO:0000256" key="2">
    <source>
        <dbReference type="ARBA" id="ARBA00005217"/>
    </source>
</evidence>
<evidence type="ECO:0000259" key="14">
    <source>
        <dbReference type="SMART" id="SM00729"/>
    </source>
</evidence>
<evidence type="ECO:0000256" key="6">
    <source>
        <dbReference type="ARBA" id="ARBA00022691"/>
    </source>
</evidence>
<keyword evidence="5" id="KW-0820">tRNA-binding</keyword>
<evidence type="ECO:0000256" key="11">
    <source>
        <dbReference type="ARBA" id="ARBA00044771"/>
    </source>
</evidence>
<dbReference type="GO" id="GO:0000049">
    <property type="term" value="F:tRNA binding"/>
    <property type="evidence" value="ECO:0007669"/>
    <property type="project" value="UniProtKB-KW"/>
</dbReference>
<evidence type="ECO:0000256" key="4">
    <source>
        <dbReference type="ARBA" id="ARBA00022485"/>
    </source>
</evidence>
<name>A0A6C0J4M2_9ZZZZ</name>
<dbReference type="InterPro" id="IPR006638">
    <property type="entry name" value="Elp3/MiaA/NifB-like_rSAM"/>
</dbReference>
<evidence type="ECO:0000256" key="8">
    <source>
        <dbReference type="ARBA" id="ARBA00022884"/>
    </source>
</evidence>
<evidence type="ECO:0000256" key="10">
    <source>
        <dbReference type="ARBA" id="ARBA00023014"/>
    </source>
</evidence>
<feature type="domain" description="Elp3/MiaA/NifB-like radical SAM core" evidence="14">
    <location>
        <begin position="100"/>
        <end position="404"/>
    </location>
</feature>
<dbReference type="SFLD" id="SFLDS00029">
    <property type="entry name" value="Radical_SAM"/>
    <property type="match status" value="1"/>
</dbReference>
<evidence type="ECO:0000313" key="15">
    <source>
        <dbReference type="EMBL" id="QHU00619.1"/>
    </source>
</evidence>
<keyword evidence="4" id="KW-0004">4Fe-4S</keyword>
<comment type="catalytic activity">
    <reaction evidence="12">
        <text>uridine(34) in tRNA + acetyl-CoA + S-adenosyl-L-methionine + H2O = 5-(carboxymethyl)uridine(34) in tRNA + 5'-deoxyadenosine + L-methionine + CoA + 2 H(+)</text>
        <dbReference type="Rhea" id="RHEA:61020"/>
        <dbReference type="Rhea" id="RHEA-COMP:10407"/>
        <dbReference type="Rhea" id="RHEA-COMP:11727"/>
        <dbReference type="ChEBI" id="CHEBI:15377"/>
        <dbReference type="ChEBI" id="CHEBI:15378"/>
        <dbReference type="ChEBI" id="CHEBI:17319"/>
        <dbReference type="ChEBI" id="CHEBI:57287"/>
        <dbReference type="ChEBI" id="CHEBI:57288"/>
        <dbReference type="ChEBI" id="CHEBI:57844"/>
        <dbReference type="ChEBI" id="CHEBI:59789"/>
        <dbReference type="ChEBI" id="CHEBI:65315"/>
        <dbReference type="ChEBI" id="CHEBI:74882"/>
        <dbReference type="EC" id="2.3.1.311"/>
    </reaction>
    <physiologicalReaction direction="left-to-right" evidence="12">
        <dbReference type="Rhea" id="RHEA:61021"/>
    </physiologicalReaction>
</comment>
<evidence type="ECO:0000256" key="12">
    <source>
        <dbReference type="ARBA" id="ARBA00047372"/>
    </source>
</evidence>
<comment type="pathway">
    <text evidence="2">tRNA modification.</text>
</comment>
<dbReference type="GO" id="GO:0005634">
    <property type="term" value="C:nucleus"/>
    <property type="evidence" value="ECO:0007669"/>
    <property type="project" value="TreeGrafter"/>
</dbReference>
<feature type="transmembrane region" description="Helical" evidence="13">
    <location>
        <begin position="721"/>
        <end position="739"/>
    </location>
</feature>
<comment type="cofactor">
    <cofactor evidence="1">
        <name>[4Fe-4S] cluster</name>
        <dbReference type="ChEBI" id="CHEBI:49883"/>
    </cofactor>
</comment>
<keyword evidence="9" id="KW-0408">Iron</keyword>
<keyword evidence="7" id="KW-0479">Metal-binding</keyword>
<evidence type="ECO:0000256" key="5">
    <source>
        <dbReference type="ARBA" id="ARBA00022555"/>
    </source>
</evidence>
<dbReference type="PANTHER" id="PTHR11135:SF2">
    <property type="entry name" value="ELONGATOR COMPLEX PROTEIN 3"/>
    <property type="match status" value="1"/>
</dbReference>
<evidence type="ECO:0000256" key="1">
    <source>
        <dbReference type="ARBA" id="ARBA00001966"/>
    </source>
</evidence>
<protein>
    <recommendedName>
        <fullName evidence="11">tRNA carboxymethyluridine synthase</fullName>
        <ecNumber evidence="11">2.3.1.311</ecNumber>
    </recommendedName>
</protein>